<proteinExistence type="predicted"/>
<dbReference type="PANTHER" id="PTHR48449:SF1">
    <property type="entry name" value="DUF1985 DOMAIN-CONTAINING PROTEIN"/>
    <property type="match status" value="1"/>
</dbReference>
<evidence type="ECO:0000313" key="2">
    <source>
        <dbReference type="Proteomes" id="UP001280121"/>
    </source>
</evidence>
<accession>A0AAD9XGN6</accession>
<keyword evidence="2" id="KW-1185">Reference proteome</keyword>
<dbReference type="AlphaFoldDB" id="A0AAD9XGN6"/>
<sequence length="159" mass="19102">MNENTPDLLRLTEMRSMLKDFLKTPEGDWFKGKLTRHNHFEALARIDDELNLVPEDFAIKDRRRFMVSYFGHFMSMHWEMIFSSGVIHQLLLRELDHDWPTDEIRFLLGNHMVWFSKVKFCLITGLRFGVVPDTGVYVAVENGIHQWYFLESMRYLWRS</sequence>
<name>A0AAD9XGN6_9ROSI</name>
<protein>
    <submittedName>
        <fullName evidence="1">Uncharacterized protein</fullName>
    </submittedName>
</protein>
<dbReference type="EMBL" id="JANJYI010000002">
    <property type="protein sequence ID" value="KAK2658922.1"/>
    <property type="molecule type" value="Genomic_DNA"/>
</dbReference>
<reference evidence="1" key="1">
    <citation type="journal article" date="2023" name="Plant J.">
        <title>Genome sequences and population genomics provide insights into the demographic history, inbreeding, and mutation load of two 'living fossil' tree species of Dipteronia.</title>
        <authorList>
            <person name="Feng Y."/>
            <person name="Comes H.P."/>
            <person name="Chen J."/>
            <person name="Zhu S."/>
            <person name="Lu R."/>
            <person name="Zhang X."/>
            <person name="Li P."/>
            <person name="Qiu J."/>
            <person name="Olsen K.M."/>
            <person name="Qiu Y."/>
        </authorList>
    </citation>
    <scope>NUCLEOTIDE SEQUENCE</scope>
    <source>
        <strain evidence="1">KIB01</strain>
    </source>
</reference>
<dbReference type="Proteomes" id="UP001280121">
    <property type="component" value="Unassembled WGS sequence"/>
</dbReference>
<organism evidence="1 2">
    <name type="scientific">Dipteronia dyeriana</name>
    <dbReference type="NCBI Taxonomy" id="168575"/>
    <lineage>
        <taxon>Eukaryota</taxon>
        <taxon>Viridiplantae</taxon>
        <taxon>Streptophyta</taxon>
        <taxon>Embryophyta</taxon>
        <taxon>Tracheophyta</taxon>
        <taxon>Spermatophyta</taxon>
        <taxon>Magnoliopsida</taxon>
        <taxon>eudicotyledons</taxon>
        <taxon>Gunneridae</taxon>
        <taxon>Pentapetalae</taxon>
        <taxon>rosids</taxon>
        <taxon>malvids</taxon>
        <taxon>Sapindales</taxon>
        <taxon>Sapindaceae</taxon>
        <taxon>Hippocastanoideae</taxon>
        <taxon>Acereae</taxon>
        <taxon>Dipteronia</taxon>
    </lineage>
</organism>
<comment type="caution">
    <text evidence="1">The sequence shown here is derived from an EMBL/GenBank/DDBJ whole genome shotgun (WGS) entry which is preliminary data.</text>
</comment>
<evidence type="ECO:0000313" key="1">
    <source>
        <dbReference type="EMBL" id="KAK2658922.1"/>
    </source>
</evidence>
<gene>
    <name evidence="1" type="ORF">Ddye_005455</name>
</gene>
<dbReference type="PANTHER" id="PTHR48449">
    <property type="entry name" value="DUF1985 DOMAIN-CONTAINING PROTEIN"/>
    <property type="match status" value="1"/>
</dbReference>